<evidence type="ECO:0000313" key="3">
    <source>
        <dbReference type="WBParaSite" id="nOo.2.0.1.t07573-RA"/>
    </source>
</evidence>
<protein>
    <submittedName>
        <fullName evidence="3">MITF_TFEB_C_3_N domain-containing protein</fullName>
    </submittedName>
</protein>
<evidence type="ECO:0000313" key="1">
    <source>
        <dbReference type="EMBL" id="VDK86611.1"/>
    </source>
</evidence>
<proteinExistence type="predicted"/>
<dbReference type="EMBL" id="UYRW01002760">
    <property type="protein sequence ID" value="VDK86611.1"/>
    <property type="molecule type" value="Genomic_DNA"/>
</dbReference>
<accession>A0A182EHJ8</accession>
<dbReference type="AlphaFoldDB" id="A0A182EHJ8"/>
<reference evidence="3" key="1">
    <citation type="submission" date="2016-06" db="UniProtKB">
        <authorList>
            <consortium name="WormBaseParasite"/>
        </authorList>
    </citation>
    <scope>IDENTIFICATION</scope>
</reference>
<organism evidence="3">
    <name type="scientific">Onchocerca ochengi</name>
    <name type="common">Filarial nematode worm</name>
    <dbReference type="NCBI Taxonomy" id="42157"/>
    <lineage>
        <taxon>Eukaryota</taxon>
        <taxon>Metazoa</taxon>
        <taxon>Ecdysozoa</taxon>
        <taxon>Nematoda</taxon>
        <taxon>Chromadorea</taxon>
        <taxon>Rhabditida</taxon>
        <taxon>Spirurina</taxon>
        <taxon>Spiruromorpha</taxon>
        <taxon>Filarioidea</taxon>
        <taxon>Onchocercidae</taxon>
        <taxon>Onchocerca</taxon>
    </lineage>
</organism>
<dbReference type="WBParaSite" id="nOo.2.0.1.t07573-RA">
    <property type="protein sequence ID" value="nOo.2.0.1.t07573-RA"/>
    <property type="gene ID" value="nOo.2.0.1.g07573"/>
</dbReference>
<keyword evidence="2" id="KW-1185">Reference proteome</keyword>
<reference evidence="1 2" key="2">
    <citation type="submission" date="2018-08" db="EMBL/GenBank/DDBJ databases">
        <authorList>
            <person name="Laetsch R D."/>
            <person name="Stevens L."/>
            <person name="Kumar S."/>
            <person name="Blaxter L. M."/>
        </authorList>
    </citation>
    <scope>NUCLEOTIDE SEQUENCE [LARGE SCALE GENOMIC DNA]</scope>
</reference>
<sequence length="47" mass="5367">MQQQRQQTAIPQYTQFGMSQSPHTVLVPLSSAEALQYRQSQVYVQSP</sequence>
<dbReference type="Proteomes" id="UP000271087">
    <property type="component" value="Unassembled WGS sequence"/>
</dbReference>
<name>A0A182EHJ8_ONCOC</name>
<gene>
    <name evidence="1" type="ORF">NOO_LOCUS7573</name>
</gene>
<evidence type="ECO:0000313" key="2">
    <source>
        <dbReference type="Proteomes" id="UP000271087"/>
    </source>
</evidence>